<organism evidence="13 14">
    <name type="scientific">Candidatus Avipropionibacterium avicola</name>
    <dbReference type="NCBI Taxonomy" id="2840701"/>
    <lineage>
        <taxon>Bacteria</taxon>
        <taxon>Bacillati</taxon>
        <taxon>Actinomycetota</taxon>
        <taxon>Actinomycetes</taxon>
        <taxon>Propionibacteriales</taxon>
        <taxon>Propionibacteriaceae</taxon>
        <taxon>Propionibacteriaceae incertae sedis</taxon>
        <taxon>Candidatus Avipropionibacterium</taxon>
    </lineage>
</organism>
<evidence type="ECO:0000256" key="10">
    <source>
        <dbReference type="SAM" id="MobiDB-lite"/>
    </source>
</evidence>
<dbReference type="EC" id="4.2.1.51" evidence="2 9"/>
<dbReference type="NCBIfam" id="NF008865">
    <property type="entry name" value="PRK11898.1"/>
    <property type="match status" value="1"/>
</dbReference>
<keyword evidence="4 9" id="KW-0028">Amino-acid biosynthesis</keyword>
<evidence type="ECO:0000256" key="1">
    <source>
        <dbReference type="ARBA" id="ARBA00004741"/>
    </source>
</evidence>
<evidence type="ECO:0000256" key="2">
    <source>
        <dbReference type="ARBA" id="ARBA00013147"/>
    </source>
</evidence>
<dbReference type="FunFam" id="3.30.70.260:FF:000012">
    <property type="entry name" value="Prephenate dehydratase"/>
    <property type="match status" value="1"/>
</dbReference>
<dbReference type="AlphaFoldDB" id="A0A9D1GUW8"/>
<dbReference type="Gene3D" id="3.40.190.10">
    <property type="entry name" value="Periplasmic binding protein-like II"/>
    <property type="match status" value="2"/>
</dbReference>
<feature type="domain" description="ACT" evidence="12">
    <location>
        <begin position="247"/>
        <end position="324"/>
    </location>
</feature>
<dbReference type="PANTHER" id="PTHR21022:SF19">
    <property type="entry name" value="PREPHENATE DEHYDRATASE-RELATED"/>
    <property type="match status" value="1"/>
</dbReference>
<evidence type="ECO:0000256" key="6">
    <source>
        <dbReference type="ARBA" id="ARBA00023222"/>
    </source>
</evidence>
<evidence type="ECO:0000313" key="14">
    <source>
        <dbReference type="Proteomes" id="UP000886842"/>
    </source>
</evidence>
<feature type="domain" description="Prephenate dehydratase" evidence="11">
    <location>
        <begin position="53"/>
        <end position="231"/>
    </location>
</feature>
<dbReference type="Pfam" id="PF00800">
    <property type="entry name" value="PDT"/>
    <property type="match status" value="1"/>
</dbReference>
<dbReference type="GO" id="GO:0004664">
    <property type="term" value="F:prephenate dehydratase activity"/>
    <property type="evidence" value="ECO:0007669"/>
    <property type="project" value="UniProtKB-UniRule"/>
</dbReference>
<dbReference type="InterPro" id="IPR045865">
    <property type="entry name" value="ACT-like_dom_sf"/>
</dbReference>
<dbReference type="FunFam" id="3.40.190.10:FF:000064">
    <property type="entry name" value="Prephenate dehydratase"/>
    <property type="match status" value="1"/>
</dbReference>
<name>A0A9D1GUW8_9ACTN</name>
<evidence type="ECO:0000256" key="7">
    <source>
        <dbReference type="ARBA" id="ARBA00023239"/>
    </source>
</evidence>
<evidence type="ECO:0000259" key="11">
    <source>
        <dbReference type="PROSITE" id="PS51171"/>
    </source>
</evidence>
<accession>A0A9D1GUW8</accession>
<sequence length="356" mass="37994">MGGCIGRSVFPWSTNVERAAYGVNGPSHYSDRVTSSAADDRTTTRRTGPAGQRFGFLGPEGTFTHQALVKIGHGGEATPYPDVLTTIDAVVEGQVEAALVPIENSIEGGVSATLDHLAAAEGLMITAEVTLPVEFVLCARHPVPLEQVSEVVTHPVADAQVRGWLAQHLPGVAVRHAGSTAGAAAAIAADTEPGRVAVCAAVAAQLHGLAVLHDGIADNRGAETRFVVVRRHDTAVPEPTGADKTTLVLYQRDDRSGALLEILDQFASRGINLTRIESRPTKTALGNYCFSVDAEGHLLDERMGEALTGLHRICKRVRFLGSYPRADRRPNEVAEHNANADFAEARDWLQRLRDNA</sequence>
<dbReference type="Gene3D" id="3.30.70.260">
    <property type="match status" value="1"/>
</dbReference>
<gene>
    <name evidence="9 13" type="primary">pheA</name>
    <name evidence="13" type="ORF">IAA98_01410</name>
</gene>
<evidence type="ECO:0000256" key="4">
    <source>
        <dbReference type="ARBA" id="ARBA00022605"/>
    </source>
</evidence>
<dbReference type="GO" id="GO:0005737">
    <property type="term" value="C:cytoplasm"/>
    <property type="evidence" value="ECO:0007669"/>
    <property type="project" value="TreeGrafter"/>
</dbReference>
<dbReference type="Proteomes" id="UP000886842">
    <property type="component" value="Unassembled WGS sequence"/>
</dbReference>
<dbReference type="CDD" id="cd04905">
    <property type="entry name" value="ACT_CM-PDT"/>
    <property type="match status" value="1"/>
</dbReference>
<evidence type="ECO:0000256" key="5">
    <source>
        <dbReference type="ARBA" id="ARBA00023141"/>
    </source>
</evidence>
<dbReference type="PROSITE" id="PS00858">
    <property type="entry name" value="PREPHENATE_DEHYDR_2"/>
    <property type="match status" value="1"/>
</dbReference>
<dbReference type="EMBL" id="DVLP01000042">
    <property type="protein sequence ID" value="HIT74228.1"/>
    <property type="molecule type" value="Genomic_DNA"/>
</dbReference>
<proteinExistence type="predicted"/>
<comment type="caution">
    <text evidence="13">The sequence shown here is derived from an EMBL/GenBank/DDBJ whole genome shotgun (WGS) entry which is preliminary data.</text>
</comment>
<dbReference type="PROSITE" id="PS51671">
    <property type="entry name" value="ACT"/>
    <property type="match status" value="1"/>
</dbReference>
<evidence type="ECO:0000313" key="13">
    <source>
        <dbReference type="EMBL" id="HIT74228.1"/>
    </source>
</evidence>
<dbReference type="PANTHER" id="PTHR21022">
    <property type="entry name" value="PREPHENATE DEHYDRATASE P PROTEIN"/>
    <property type="match status" value="1"/>
</dbReference>
<reference evidence="13" key="2">
    <citation type="journal article" date="2021" name="PeerJ">
        <title>Extensive microbial diversity within the chicken gut microbiome revealed by metagenomics and culture.</title>
        <authorList>
            <person name="Gilroy R."/>
            <person name="Ravi A."/>
            <person name="Getino M."/>
            <person name="Pursley I."/>
            <person name="Horton D.L."/>
            <person name="Alikhan N.F."/>
            <person name="Baker D."/>
            <person name="Gharbi K."/>
            <person name="Hall N."/>
            <person name="Watson M."/>
            <person name="Adriaenssens E.M."/>
            <person name="Foster-Nyarko E."/>
            <person name="Jarju S."/>
            <person name="Secka A."/>
            <person name="Antonio M."/>
            <person name="Oren A."/>
            <person name="Chaudhuri R.R."/>
            <person name="La Ragione R."/>
            <person name="Hildebrand F."/>
            <person name="Pallen M.J."/>
        </authorList>
    </citation>
    <scope>NUCLEOTIDE SEQUENCE</scope>
    <source>
        <strain evidence="13">ChiGjej1B1-24693</strain>
    </source>
</reference>
<dbReference type="InterPro" id="IPR001086">
    <property type="entry name" value="Preph_deHydtase"/>
</dbReference>
<dbReference type="GO" id="GO:0009094">
    <property type="term" value="P:L-phenylalanine biosynthetic process"/>
    <property type="evidence" value="ECO:0007669"/>
    <property type="project" value="UniProtKB-KW"/>
</dbReference>
<dbReference type="Pfam" id="PF01842">
    <property type="entry name" value="ACT"/>
    <property type="match status" value="1"/>
</dbReference>
<comment type="pathway">
    <text evidence="1 9">Amino-acid biosynthesis; L-phenylalanine biosynthesis; phenylpyruvate from prephenate: step 1/1.</text>
</comment>
<feature type="region of interest" description="Disordered" evidence="10">
    <location>
        <begin position="24"/>
        <end position="51"/>
    </location>
</feature>
<dbReference type="PROSITE" id="PS51171">
    <property type="entry name" value="PREPHENATE_DEHYDR_3"/>
    <property type="match status" value="1"/>
</dbReference>
<evidence type="ECO:0000256" key="3">
    <source>
        <dbReference type="ARBA" id="ARBA00021872"/>
    </source>
</evidence>
<evidence type="ECO:0000256" key="9">
    <source>
        <dbReference type="RuleBase" id="RU361254"/>
    </source>
</evidence>
<keyword evidence="7 9" id="KW-0456">Lyase</keyword>
<reference evidence="13" key="1">
    <citation type="submission" date="2020-10" db="EMBL/GenBank/DDBJ databases">
        <authorList>
            <person name="Gilroy R."/>
        </authorList>
    </citation>
    <scope>NUCLEOTIDE SEQUENCE</scope>
    <source>
        <strain evidence="13">ChiGjej1B1-24693</strain>
    </source>
</reference>
<evidence type="ECO:0000256" key="8">
    <source>
        <dbReference type="ARBA" id="ARBA00047848"/>
    </source>
</evidence>
<keyword evidence="5 9" id="KW-0057">Aromatic amino acid biosynthesis</keyword>
<evidence type="ECO:0000259" key="12">
    <source>
        <dbReference type="PROSITE" id="PS51671"/>
    </source>
</evidence>
<dbReference type="SUPFAM" id="SSF55021">
    <property type="entry name" value="ACT-like"/>
    <property type="match status" value="1"/>
</dbReference>
<dbReference type="InterPro" id="IPR018528">
    <property type="entry name" value="Preph_deHydtase_CS"/>
</dbReference>
<comment type="catalytic activity">
    <reaction evidence="8 9">
        <text>prephenate + H(+) = 3-phenylpyruvate + CO2 + H2O</text>
        <dbReference type="Rhea" id="RHEA:21648"/>
        <dbReference type="ChEBI" id="CHEBI:15377"/>
        <dbReference type="ChEBI" id="CHEBI:15378"/>
        <dbReference type="ChEBI" id="CHEBI:16526"/>
        <dbReference type="ChEBI" id="CHEBI:18005"/>
        <dbReference type="ChEBI" id="CHEBI:29934"/>
        <dbReference type="EC" id="4.2.1.51"/>
    </reaction>
</comment>
<dbReference type="InterPro" id="IPR002912">
    <property type="entry name" value="ACT_dom"/>
</dbReference>
<keyword evidence="6 9" id="KW-0584">Phenylalanine biosynthesis</keyword>
<protein>
    <recommendedName>
        <fullName evidence="3 9">Prephenate dehydratase</fullName>
        <shortName evidence="9">PDT</shortName>
        <ecNumber evidence="2 9">4.2.1.51</ecNumber>
    </recommendedName>
</protein>
<dbReference type="SUPFAM" id="SSF53850">
    <property type="entry name" value="Periplasmic binding protein-like II"/>
    <property type="match status" value="1"/>
</dbReference>